<dbReference type="NCBIfam" id="TIGR00758">
    <property type="entry name" value="UDG_fam4"/>
    <property type="match status" value="1"/>
</dbReference>
<dbReference type="GO" id="GO:0006281">
    <property type="term" value="P:DNA repair"/>
    <property type="evidence" value="ECO:0007669"/>
    <property type="project" value="UniProtKB-KW"/>
</dbReference>
<dbReference type="RefSeq" id="WP_203658392.1">
    <property type="nucleotide sequence ID" value="NZ_BAAAZM010000013.1"/>
</dbReference>
<dbReference type="Pfam" id="PF03167">
    <property type="entry name" value="UDG"/>
    <property type="match status" value="1"/>
</dbReference>
<dbReference type="AlphaFoldDB" id="A0A8J3NCZ5"/>
<name>A0A8J3NCZ5_9ACTN</name>
<dbReference type="InterPro" id="IPR036895">
    <property type="entry name" value="Uracil-DNA_glycosylase-like_sf"/>
</dbReference>
<evidence type="ECO:0000256" key="9">
    <source>
        <dbReference type="ARBA" id="ARBA00023204"/>
    </source>
</evidence>
<keyword evidence="5" id="KW-0227">DNA damage</keyword>
<dbReference type="SMART" id="SM00986">
    <property type="entry name" value="UDG"/>
    <property type="match status" value="1"/>
</dbReference>
<dbReference type="PANTHER" id="PTHR33693">
    <property type="entry name" value="TYPE-5 URACIL-DNA GLYCOSYLASE"/>
    <property type="match status" value="1"/>
</dbReference>
<evidence type="ECO:0000256" key="2">
    <source>
        <dbReference type="ARBA" id="ARBA00019403"/>
    </source>
</evidence>
<dbReference type="GO" id="GO:0046872">
    <property type="term" value="F:metal ion binding"/>
    <property type="evidence" value="ECO:0007669"/>
    <property type="project" value="UniProtKB-KW"/>
</dbReference>
<evidence type="ECO:0000313" key="11">
    <source>
        <dbReference type="EMBL" id="GID12410.1"/>
    </source>
</evidence>
<keyword evidence="4" id="KW-0479">Metal-binding</keyword>
<organism evidence="11 12">
    <name type="scientific">Actinocatenispora rupis</name>
    <dbReference type="NCBI Taxonomy" id="519421"/>
    <lineage>
        <taxon>Bacteria</taxon>
        <taxon>Bacillati</taxon>
        <taxon>Actinomycetota</taxon>
        <taxon>Actinomycetes</taxon>
        <taxon>Micromonosporales</taxon>
        <taxon>Micromonosporaceae</taxon>
        <taxon>Actinocatenispora</taxon>
    </lineage>
</organism>
<evidence type="ECO:0000256" key="3">
    <source>
        <dbReference type="ARBA" id="ARBA00022485"/>
    </source>
</evidence>
<dbReference type="InterPro" id="IPR005273">
    <property type="entry name" value="Ura-DNA_glyco_family4"/>
</dbReference>
<comment type="caution">
    <text evidence="11">The sequence shown here is derived from an EMBL/GenBank/DDBJ whole genome shotgun (WGS) entry which is preliminary data.</text>
</comment>
<dbReference type="InterPro" id="IPR005122">
    <property type="entry name" value="Uracil-DNA_glycosylase-like"/>
</dbReference>
<dbReference type="GO" id="GO:0051539">
    <property type="term" value="F:4 iron, 4 sulfur cluster binding"/>
    <property type="evidence" value="ECO:0007669"/>
    <property type="project" value="UniProtKB-KW"/>
</dbReference>
<reference evidence="11" key="1">
    <citation type="submission" date="2021-01" db="EMBL/GenBank/DDBJ databases">
        <title>Whole genome shotgun sequence of Actinocatenispora rupis NBRC 107355.</title>
        <authorList>
            <person name="Komaki H."/>
            <person name="Tamura T."/>
        </authorList>
    </citation>
    <scope>NUCLEOTIDE SEQUENCE</scope>
    <source>
        <strain evidence="11">NBRC 107355</strain>
    </source>
</reference>
<dbReference type="EMBL" id="BOMB01000019">
    <property type="protein sequence ID" value="GID12410.1"/>
    <property type="molecule type" value="Genomic_DNA"/>
</dbReference>
<dbReference type="InterPro" id="IPR051536">
    <property type="entry name" value="UDG_Type-4/5"/>
</dbReference>
<evidence type="ECO:0000256" key="7">
    <source>
        <dbReference type="ARBA" id="ARBA00023004"/>
    </source>
</evidence>
<comment type="similarity">
    <text evidence="1">Belongs to the uracil-DNA glycosylase (UDG) superfamily. Type 4 (UDGa) family.</text>
</comment>
<dbReference type="SUPFAM" id="SSF52141">
    <property type="entry name" value="Uracil-DNA glycosylase-like"/>
    <property type="match status" value="1"/>
</dbReference>
<keyword evidence="8" id="KW-0411">Iron-sulfur</keyword>
<evidence type="ECO:0000256" key="6">
    <source>
        <dbReference type="ARBA" id="ARBA00022801"/>
    </source>
</evidence>
<sequence length="212" mass="22734">MTAGGAADFVPEGADLDRLAAAAAGCRGCELYRDATQTVFGDGPPDARVVLVGEQPGDVEDRRGEPFTGPAGRLLDRALDDAGLDRAACYLTNAVKHFRFTAGEHKPRLHKKPGVAHVTACRPWLTAELAALRPEVAVALGATAVRALLGPRYRVTADRGRLLPYERDRPRHAVISTHPSAVLRARDDARDEAYRGLVEDLRVVADALRGNG</sequence>
<evidence type="ECO:0000259" key="10">
    <source>
        <dbReference type="SMART" id="SM00986"/>
    </source>
</evidence>
<evidence type="ECO:0000256" key="8">
    <source>
        <dbReference type="ARBA" id="ARBA00023014"/>
    </source>
</evidence>
<protein>
    <recommendedName>
        <fullName evidence="2">Type-4 uracil-DNA glycosylase</fullName>
    </recommendedName>
</protein>
<gene>
    <name evidence="11" type="ORF">Aru02nite_32990</name>
</gene>
<dbReference type="Gene3D" id="3.40.470.10">
    <property type="entry name" value="Uracil-DNA glycosylase-like domain"/>
    <property type="match status" value="1"/>
</dbReference>
<keyword evidence="9" id="KW-0234">DNA repair</keyword>
<keyword evidence="12" id="KW-1185">Reference proteome</keyword>
<dbReference type="PANTHER" id="PTHR33693:SF9">
    <property type="entry name" value="TYPE-4 URACIL-DNA GLYCOSYLASE"/>
    <property type="match status" value="1"/>
</dbReference>
<dbReference type="CDD" id="cd10030">
    <property type="entry name" value="UDG-F4_TTUDGA_SPO1dp_like"/>
    <property type="match status" value="1"/>
</dbReference>
<keyword evidence="3" id="KW-0004">4Fe-4S</keyword>
<dbReference type="Proteomes" id="UP000612808">
    <property type="component" value="Unassembled WGS sequence"/>
</dbReference>
<keyword evidence="6" id="KW-0378">Hydrolase</keyword>
<feature type="domain" description="Uracil-DNA glycosylase-like" evidence="10">
    <location>
        <begin position="40"/>
        <end position="202"/>
    </location>
</feature>
<accession>A0A8J3NCZ5</accession>
<evidence type="ECO:0000313" key="12">
    <source>
        <dbReference type="Proteomes" id="UP000612808"/>
    </source>
</evidence>
<dbReference type="NCBIfam" id="TIGR03914">
    <property type="entry name" value="UDG_fam_dom"/>
    <property type="match status" value="1"/>
</dbReference>
<proteinExistence type="inferred from homology"/>
<evidence type="ECO:0000256" key="5">
    <source>
        <dbReference type="ARBA" id="ARBA00022763"/>
    </source>
</evidence>
<keyword evidence="7" id="KW-0408">Iron</keyword>
<dbReference type="SMART" id="SM00987">
    <property type="entry name" value="UreE_C"/>
    <property type="match status" value="1"/>
</dbReference>
<evidence type="ECO:0000256" key="1">
    <source>
        <dbReference type="ARBA" id="ARBA00006521"/>
    </source>
</evidence>
<evidence type="ECO:0000256" key="4">
    <source>
        <dbReference type="ARBA" id="ARBA00022723"/>
    </source>
</evidence>
<dbReference type="GO" id="GO:0097506">
    <property type="term" value="F:deaminated base DNA N-glycosylase activity"/>
    <property type="evidence" value="ECO:0007669"/>
    <property type="project" value="UniProtKB-ARBA"/>
</dbReference>